<evidence type="ECO:0000259" key="2">
    <source>
        <dbReference type="Pfam" id="PF00501"/>
    </source>
</evidence>
<dbReference type="PANTHER" id="PTHR43352">
    <property type="entry name" value="ACETYL-COA SYNTHETASE"/>
    <property type="match status" value="1"/>
</dbReference>
<evidence type="ECO:0000313" key="4">
    <source>
        <dbReference type="EMBL" id="QKE91524.1"/>
    </source>
</evidence>
<organism evidence="4 5">
    <name type="scientific">Lichenicola cladoniae</name>
    <dbReference type="NCBI Taxonomy" id="1484109"/>
    <lineage>
        <taxon>Bacteria</taxon>
        <taxon>Pseudomonadati</taxon>
        <taxon>Pseudomonadota</taxon>
        <taxon>Alphaproteobacteria</taxon>
        <taxon>Acetobacterales</taxon>
        <taxon>Acetobacteraceae</taxon>
        <taxon>Lichenicola</taxon>
    </lineage>
</organism>
<dbReference type="EMBL" id="CP053708">
    <property type="protein sequence ID" value="QKE91524.1"/>
    <property type="molecule type" value="Genomic_DNA"/>
</dbReference>
<evidence type="ECO:0000313" key="5">
    <source>
        <dbReference type="Proteomes" id="UP000500767"/>
    </source>
</evidence>
<dbReference type="SUPFAM" id="SSF56801">
    <property type="entry name" value="Acetyl-CoA synthetase-like"/>
    <property type="match status" value="1"/>
</dbReference>
<evidence type="ECO:0000256" key="1">
    <source>
        <dbReference type="ARBA" id="ARBA00022598"/>
    </source>
</evidence>
<dbReference type="GO" id="GO:0044550">
    <property type="term" value="P:secondary metabolite biosynthetic process"/>
    <property type="evidence" value="ECO:0007669"/>
    <property type="project" value="TreeGrafter"/>
</dbReference>
<dbReference type="InterPro" id="IPR042099">
    <property type="entry name" value="ANL_N_sf"/>
</dbReference>
<keyword evidence="1 4" id="KW-0436">Ligase</keyword>
<dbReference type="InterPro" id="IPR025110">
    <property type="entry name" value="AMP-bd_C"/>
</dbReference>
<reference evidence="4 5" key="1">
    <citation type="journal article" date="2014" name="World J. Microbiol. Biotechnol.">
        <title>Biodiversity and physiological characteristics of Antarctic and Arctic lichens-associated bacteria.</title>
        <authorList>
            <person name="Lee Y.M."/>
            <person name="Kim E.H."/>
            <person name="Lee H.K."/>
            <person name="Hong S.G."/>
        </authorList>
    </citation>
    <scope>NUCLEOTIDE SEQUENCE [LARGE SCALE GENOMIC DNA]</scope>
    <source>
        <strain evidence="4 5">PAMC 26569</strain>
    </source>
</reference>
<dbReference type="PANTHER" id="PTHR43352:SF1">
    <property type="entry name" value="ANTHRANILATE--COA LIGASE"/>
    <property type="match status" value="1"/>
</dbReference>
<keyword evidence="5" id="KW-1185">Reference proteome</keyword>
<dbReference type="InterPro" id="IPR000873">
    <property type="entry name" value="AMP-dep_synth/lig_dom"/>
</dbReference>
<dbReference type="Pfam" id="PF13193">
    <property type="entry name" value="AMP-binding_C"/>
    <property type="match status" value="1"/>
</dbReference>
<feature type="domain" description="AMP-dependent synthetase/ligase" evidence="2">
    <location>
        <begin position="101"/>
        <end position="255"/>
    </location>
</feature>
<name>A0A6M8HSP9_9PROT</name>
<dbReference type="AlphaFoldDB" id="A0A6M8HSP9"/>
<dbReference type="Proteomes" id="UP000500767">
    <property type="component" value="Chromosome"/>
</dbReference>
<dbReference type="KEGG" id="lck:HN018_17105"/>
<feature type="domain" description="AMP-binding enzyme C-terminal" evidence="3">
    <location>
        <begin position="321"/>
        <end position="394"/>
    </location>
</feature>
<dbReference type="GO" id="GO:0016878">
    <property type="term" value="F:acid-thiol ligase activity"/>
    <property type="evidence" value="ECO:0007669"/>
    <property type="project" value="TreeGrafter"/>
</dbReference>
<dbReference type="Gene3D" id="3.40.50.12780">
    <property type="entry name" value="N-terminal domain of ligase-like"/>
    <property type="match status" value="1"/>
</dbReference>
<dbReference type="RefSeq" id="WP_171832948.1">
    <property type="nucleotide sequence ID" value="NZ_CP053708.1"/>
</dbReference>
<proteinExistence type="predicted"/>
<protein>
    <submittedName>
        <fullName evidence="4">4-coumarate--CoA ligase</fullName>
    </submittedName>
</protein>
<evidence type="ECO:0000259" key="3">
    <source>
        <dbReference type="Pfam" id="PF13193"/>
    </source>
</evidence>
<dbReference type="Pfam" id="PF00501">
    <property type="entry name" value="AMP-binding"/>
    <property type="match status" value="1"/>
</dbReference>
<accession>A0A6M8HSP9</accession>
<dbReference type="Gene3D" id="3.30.300.30">
    <property type="match status" value="1"/>
</dbReference>
<sequence length="401" mass="43785">MRRPRAWWGSDRATLSRVLAHQLHAEFARLRLGSTSAVPPWLWNDETVLSEMLGEDVDSLDLMSLSAAVAELLPGYSVEPGLIRTAAFGAWCAAAADSVRDQPTTVTFRSSGSTGISRSTTHPLAQLEEEAASLAILLGTGRRRVMSAVPAHHAYGFIHSVLLPRHLGGLPLEDLRHHNPSELTVQLRPGDLVLGHPAFWHAAVRGMLKPFPADVVAVTSSAPCPPATALDLERAGLVRLVQVYGTSETAGIGWRDDPLARYTLLPAWQRDGHGLKRDGQPVEPPDRLDWDGNDRFHVLGRHDQSIQIGGLNVDPKQVRDTLSAHPEVACVAVRMMRADEGQRLKAFVVPRIEDCDRTRLRADLRRFATAALPPQDRPGAYSFGPALPVNDLGKAADWLVV</sequence>
<dbReference type="InterPro" id="IPR045851">
    <property type="entry name" value="AMP-bd_C_sf"/>
</dbReference>
<gene>
    <name evidence="4" type="ORF">HN018_17105</name>
</gene>